<protein>
    <submittedName>
        <fullName evidence="2">Condensation domain-containing protein</fullName>
    </submittedName>
</protein>
<evidence type="ECO:0000313" key="2">
    <source>
        <dbReference type="EMBL" id="RBO94319.1"/>
    </source>
</evidence>
<dbReference type="GO" id="GO:0003824">
    <property type="term" value="F:catalytic activity"/>
    <property type="evidence" value="ECO:0007669"/>
    <property type="project" value="InterPro"/>
</dbReference>
<sequence length="471" mass="50175">MEMTLTEDWLPKPGALLEFTPTAESRAAALDAPASPVPPTFLQESHISRWAERRHTDNPLASELSLCFTVATPLDADALRRAFVTFLRRHETLRCRFDLDTGGGDPRRHIVAAEDVDLVAEHRGEFDSGEELRDLLVARFRAAADPTRWPAFVCGAIDHGPDGFTLLYSTDHAFSDGISLVTAIFELYNCYSAHAVGTDPVLPPVGSYVDFAAAERAAVAAGSPELDRMAALLAGYADRVAPLPWDLGLAPGELAESRGTKVDLLDAAECEAFAAACKAAGGGFSAGLYAALALTERETAGRTGYLAMNVVGTRSAPEYQMAQGWFVNLLPVGFDTADADFAELVRRAAAALEDVKALGSVPVHAALRLAAVRSGAPQPVTTDWPWVSYMDVRAISGAALEQALPAVSGINGLGSRSRIGQTSPIWFSRELDRLHVTAMYPDTPAANASAAEYFARLGAVLRAVAHDSEGP</sequence>
<comment type="caution">
    <text evidence="2">The sequence shown here is derived from an EMBL/GenBank/DDBJ whole genome shotgun (WGS) entry which is preliminary data.</text>
</comment>
<evidence type="ECO:0000259" key="1">
    <source>
        <dbReference type="Pfam" id="PF00668"/>
    </source>
</evidence>
<name>A0A366DXS0_9NOCA</name>
<dbReference type="Gene3D" id="3.30.559.10">
    <property type="entry name" value="Chloramphenicol acetyltransferase-like domain"/>
    <property type="match status" value="1"/>
</dbReference>
<dbReference type="GO" id="GO:0008610">
    <property type="term" value="P:lipid biosynthetic process"/>
    <property type="evidence" value="ECO:0007669"/>
    <property type="project" value="UniProtKB-ARBA"/>
</dbReference>
<feature type="domain" description="Condensation" evidence="1">
    <location>
        <begin position="50"/>
        <end position="362"/>
    </location>
</feature>
<organism evidence="2 3">
    <name type="scientific">Nocardia puris</name>
    <dbReference type="NCBI Taxonomy" id="208602"/>
    <lineage>
        <taxon>Bacteria</taxon>
        <taxon>Bacillati</taxon>
        <taxon>Actinomycetota</taxon>
        <taxon>Actinomycetes</taxon>
        <taxon>Mycobacteriales</taxon>
        <taxon>Nocardiaceae</taxon>
        <taxon>Nocardia</taxon>
    </lineage>
</organism>
<dbReference type="AlphaFoldDB" id="A0A366DXS0"/>
<dbReference type="Proteomes" id="UP000252586">
    <property type="component" value="Unassembled WGS sequence"/>
</dbReference>
<dbReference type="STRING" id="1210090.GCA_001613185_05233"/>
<keyword evidence="3" id="KW-1185">Reference proteome</keyword>
<accession>A0A366DXS0</accession>
<dbReference type="SUPFAM" id="SSF52777">
    <property type="entry name" value="CoA-dependent acyltransferases"/>
    <property type="match status" value="2"/>
</dbReference>
<dbReference type="Gene3D" id="3.30.559.30">
    <property type="entry name" value="Nonribosomal peptide synthetase, condensation domain"/>
    <property type="match status" value="1"/>
</dbReference>
<gene>
    <name evidence="2" type="ORF">DFR74_102742</name>
</gene>
<dbReference type="RefSeq" id="WP_067512192.1">
    <property type="nucleotide sequence ID" value="NZ_CP107943.1"/>
</dbReference>
<dbReference type="EMBL" id="QNRE01000002">
    <property type="protein sequence ID" value="RBO94319.1"/>
    <property type="molecule type" value="Genomic_DNA"/>
</dbReference>
<dbReference type="InterPro" id="IPR001242">
    <property type="entry name" value="Condensation_dom"/>
</dbReference>
<dbReference type="OrthoDB" id="9123229at2"/>
<evidence type="ECO:0000313" key="3">
    <source>
        <dbReference type="Proteomes" id="UP000252586"/>
    </source>
</evidence>
<dbReference type="InterPro" id="IPR023213">
    <property type="entry name" value="CAT-like_dom_sf"/>
</dbReference>
<dbReference type="Pfam" id="PF00668">
    <property type="entry name" value="Condensation"/>
    <property type="match status" value="1"/>
</dbReference>
<proteinExistence type="predicted"/>
<reference evidence="2 3" key="1">
    <citation type="submission" date="2018-06" db="EMBL/GenBank/DDBJ databases">
        <title>Genomic Encyclopedia of Type Strains, Phase IV (KMG-IV): sequencing the most valuable type-strain genomes for metagenomic binning, comparative biology and taxonomic classification.</title>
        <authorList>
            <person name="Goeker M."/>
        </authorList>
    </citation>
    <scope>NUCLEOTIDE SEQUENCE [LARGE SCALE GENOMIC DNA]</scope>
    <source>
        <strain evidence="2 3">DSM 44599</strain>
    </source>
</reference>